<dbReference type="Proteomes" id="UP000324800">
    <property type="component" value="Unassembled WGS sequence"/>
</dbReference>
<proteinExistence type="predicted"/>
<evidence type="ECO:0000313" key="2">
    <source>
        <dbReference type="EMBL" id="KAA6390818.1"/>
    </source>
</evidence>
<feature type="region of interest" description="Disordered" evidence="1">
    <location>
        <begin position="102"/>
        <end position="158"/>
    </location>
</feature>
<protein>
    <submittedName>
        <fullName evidence="2">Uncharacterized protein</fullName>
    </submittedName>
</protein>
<feature type="compositionally biased region" description="Basic and acidic residues" evidence="1">
    <location>
        <begin position="115"/>
        <end position="140"/>
    </location>
</feature>
<evidence type="ECO:0000256" key="1">
    <source>
        <dbReference type="SAM" id="MobiDB-lite"/>
    </source>
</evidence>
<name>A0A5J4W7H9_9EUKA</name>
<comment type="caution">
    <text evidence="2">The sequence shown here is derived from an EMBL/GenBank/DDBJ whole genome shotgun (WGS) entry which is preliminary data.</text>
</comment>
<dbReference type="AlphaFoldDB" id="A0A5J4W7H9"/>
<evidence type="ECO:0000313" key="3">
    <source>
        <dbReference type="Proteomes" id="UP000324800"/>
    </source>
</evidence>
<organism evidence="2 3">
    <name type="scientific">Streblomastix strix</name>
    <dbReference type="NCBI Taxonomy" id="222440"/>
    <lineage>
        <taxon>Eukaryota</taxon>
        <taxon>Metamonada</taxon>
        <taxon>Preaxostyla</taxon>
        <taxon>Oxymonadida</taxon>
        <taxon>Streblomastigidae</taxon>
        <taxon>Streblomastix</taxon>
    </lineage>
</organism>
<accession>A0A5J4W7H9</accession>
<feature type="compositionally biased region" description="Basic and acidic residues" evidence="1">
    <location>
        <begin position="241"/>
        <end position="254"/>
    </location>
</feature>
<reference evidence="2 3" key="1">
    <citation type="submission" date="2019-03" db="EMBL/GenBank/DDBJ databases">
        <title>Single cell metagenomics reveals metabolic interactions within the superorganism composed of flagellate Streblomastix strix and complex community of Bacteroidetes bacteria on its surface.</title>
        <authorList>
            <person name="Treitli S.C."/>
            <person name="Kolisko M."/>
            <person name="Husnik F."/>
            <person name="Keeling P."/>
            <person name="Hampl V."/>
        </authorList>
    </citation>
    <scope>NUCLEOTIDE SEQUENCE [LARGE SCALE GENOMIC DNA]</scope>
    <source>
        <strain evidence="2">ST1C</strain>
    </source>
</reference>
<sequence>MNQREAQQMDQMTIETKTNLSAQSNPNTSLIETMDRKGMTAGRNYRPMSTEKQIPRLISQKYPPNLHFTMQTDQLDSEETAIDNTGNENNNEQAVDNRIRGQQQNNQGPCNKIQHKQDSLNNKPEEIGSLHTTHSEKELRNPNTSQPKGQPPLITTPPKVSQIKGKIVVPKLRMQLTNDYDTRNKTGMPKSKPDKSLGSVDLRAIAFSLNDITLQQEQKKRQIQLQLMITSQHNTPKATRSVKDPRNRNKDPTPRIRQRQCPTPRMICWNILIDQGEKKERMQGRNIENCETDN</sequence>
<feature type="region of interest" description="Disordered" evidence="1">
    <location>
        <begin position="233"/>
        <end position="261"/>
    </location>
</feature>
<dbReference type="EMBL" id="SNRW01003091">
    <property type="protein sequence ID" value="KAA6390818.1"/>
    <property type="molecule type" value="Genomic_DNA"/>
</dbReference>
<gene>
    <name evidence="2" type="ORF">EZS28_013656</name>
</gene>